<evidence type="ECO:0000313" key="1">
    <source>
        <dbReference type="EMBL" id="KKU60594.1"/>
    </source>
</evidence>
<evidence type="ECO:0000313" key="2">
    <source>
        <dbReference type="Proteomes" id="UP000033860"/>
    </source>
</evidence>
<evidence type="ECO:0008006" key="3">
    <source>
        <dbReference type="Google" id="ProtNLM"/>
    </source>
</evidence>
<dbReference type="Proteomes" id="UP000033860">
    <property type="component" value="Unassembled WGS sequence"/>
</dbReference>
<protein>
    <recommendedName>
        <fullName evidence="3">Holin</fullName>
    </recommendedName>
</protein>
<reference evidence="1 2" key="1">
    <citation type="journal article" date="2015" name="Nature">
        <title>rRNA introns, odd ribosomes, and small enigmatic genomes across a large radiation of phyla.</title>
        <authorList>
            <person name="Brown C.T."/>
            <person name="Hug L.A."/>
            <person name="Thomas B.C."/>
            <person name="Sharon I."/>
            <person name="Castelle C.J."/>
            <person name="Singh A."/>
            <person name="Wilkins M.J."/>
            <person name="Williams K.H."/>
            <person name="Banfield J.F."/>
        </authorList>
    </citation>
    <scope>NUCLEOTIDE SEQUENCE [LARGE SCALE GENOMIC DNA]</scope>
</reference>
<proteinExistence type="predicted"/>
<accession>A0A0G1RTI5</accession>
<name>A0A0G1RTI5_9BACT</name>
<comment type="caution">
    <text evidence="1">The sequence shown here is derived from an EMBL/GenBank/DDBJ whole genome shotgun (WGS) entry which is preliminary data.</text>
</comment>
<gene>
    <name evidence="1" type="ORF">UX85_C0009G0047</name>
</gene>
<organism evidence="1 2">
    <name type="scientific">Candidatus Beckwithbacteria bacterium GW2011_GWB1_47_15</name>
    <dbReference type="NCBI Taxonomy" id="1618371"/>
    <lineage>
        <taxon>Bacteria</taxon>
        <taxon>Candidatus Beckwithiibacteriota</taxon>
    </lineage>
</organism>
<sequence>MIVTSPKYQLTIDDFKKLGTGLGIALLGAALTYLTEQIPNIDFGQWTPIVVAFWSVVVNTVRKWLTEGQYIEN</sequence>
<dbReference type="EMBL" id="LCNT01000009">
    <property type="protein sequence ID" value="KKU60594.1"/>
    <property type="molecule type" value="Genomic_DNA"/>
</dbReference>
<dbReference type="AlphaFoldDB" id="A0A0G1RTI5"/>